<evidence type="ECO:0000256" key="1">
    <source>
        <dbReference type="SAM" id="Phobius"/>
    </source>
</evidence>
<gene>
    <name evidence="2" type="ORF">GGR25_002600</name>
</gene>
<keyword evidence="1" id="KW-1133">Transmembrane helix</keyword>
<evidence type="ECO:0000313" key="2">
    <source>
        <dbReference type="EMBL" id="MBB3931550.1"/>
    </source>
</evidence>
<feature type="transmembrane region" description="Helical" evidence="1">
    <location>
        <begin position="172"/>
        <end position="193"/>
    </location>
</feature>
<organism evidence="2 3">
    <name type="scientific">Kaistia hirudinis</name>
    <dbReference type="NCBI Taxonomy" id="1293440"/>
    <lineage>
        <taxon>Bacteria</taxon>
        <taxon>Pseudomonadati</taxon>
        <taxon>Pseudomonadota</taxon>
        <taxon>Alphaproteobacteria</taxon>
        <taxon>Hyphomicrobiales</taxon>
        <taxon>Kaistiaceae</taxon>
        <taxon>Kaistia</taxon>
    </lineage>
</organism>
<dbReference type="InterPro" id="IPR014550">
    <property type="entry name" value="UCP028704_OpgC"/>
</dbReference>
<evidence type="ECO:0008006" key="4">
    <source>
        <dbReference type="Google" id="ProtNLM"/>
    </source>
</evidence>
<feature type="transmembrane region" description="Helical" evidence="1">
    <location>
        <begin position="147"/>
        <end position="165"/>
    </location>
</feature>
<dbReference type="EMBL" id="JACIDS010000003">
    <property type="protein sequence ID" value="MBB3931550.1"/>
    <property type="molecule type" value="Genomic_DNA"/>
</dbReference>
<reference evidence="2 3" key="1">
    <citation type="submission" date="2020-08" db="EMBL/GenBank/DDBJ databases">
        <title>Genomic Encyclopedia of Type Strains, Phase IV (KMG-IV): sequencing the most valuable type-strain genomes for metagenomic binning, comparative biology and taxonomic classification.</title>
        <authorList>
            <person name="Goeker M."/>
        </authorList>
    </citation>
    <scope>NUCLEOTIDE SEQUENCE [LARGE SCALE GENOMIC DNA]</scope>
    <source>
        <strain evidence="2 3">DSM 25966</strain>
    </source>
</reference>
<feature type="transmembrane region" description="Helical" evidence="1">
    <location>
        <begin position="49"/>
        <end position="66"/>
    </location>
</feature>
<sequence length="393" mass="43486">MLQPFSNTMPRDYRIDFFRGLALLSIFVNHIPGNFYANFTHRNFGLSDAAEVFVLLAGMSAALAFFPRFLSGQAPLSVGLILKRVGTLYVAQLSSVAIGFALYAAAAVLLEKPELMVPDERHWIMDEPLKAMAGIGALTYQTGNFNILPMYVCMLLMLPAIMVLARIRLSLALGASFALWLAANIFRLSLPAYPAPGGWFFNPFTWQLIFTIGFVMGVKLRRGDVVKPSSALYALAVGYLVLSAVLVVGAFWDRFPPLPQWVWLTGFDKSWVGVFRLAHLLALVYVIVFSPVPRFLQQWLDADNWIVRLGRNTLPVFWLSVVLSVTGHIIRENVFLLPNDPTLSASSLVLDTMLIGAGLVGLFGLAFLLDWMKPRTGRSFQPQRAGVSVAPAE</sequence>
<dbReference type="Pfam" id="PF10129">
    <property type="entry name" value="OpgC_C"/>
    <property type="match status" value="1"/>
</dbReference>
<accession>A0A840AMJ6</accession>
<feature type="transmembrane region" description="Helical" evidence="1">
    <location>
        <begin position="350"/>
        <end position="369"/>
    </location>
</feature>
<dbReference type="RefSeq" id="WP_183399175.1">
    <property type="nucleotide sequence ID" value="NZ_JACIDS010000003.1"/>
</dbReference>
<feature type="transmembrane region" description="Helical" evidence="1">
    <location>
        <begin position="272"/>
        <end position="292"/>
    </location>
</feature>
<comment type="caution">
    <text evidence="2">The sequence shown here is derived from an EMBL/GenBank/DDBJ whole genome shotgun (WGS) entry which is preliminary data.</text>
</comment>
<dbReference type="PANTHER" id="PTHR38592">
    <property type="entry name" value="BLL4819 PROTEIN"/>
    <property type="match status" value="1"/>
</dbReference>
<keyword evidence="1" id="KW-0812">Transmembrane</keyword>
<keyword evidence="1" id="KW-0472">Membrane</keyword>
<proteinExistence type="predicted"/>
<dbReference type="AlphaFoldDB" id="A0A840AMJ6"/>
<dbReference type="PANTHER" id="PTHR38592:SF3">
    <property type="entry name" value="BLL4819 PROTEIN"/>
    <property type="match status" value="1"/>
</dbReference>
<dbReference type="PIRSF" id="PIRSF028704">
    <property type="entry name" value="UPC028704"/>
    <property type="match status" value="1"/>
</dbReference>
<feature type="transmembrane region" description="Helical" evidence="1">
    <location>
        <begin position="199"/>
        <end position="218"/>
    </location>
</feature>
<evidence type="ECO:0000313" key="3">
    <source>
        <dbReference type="Proteomes" id="UP000553963"/>
    </source>
</evidence>
<keyword evidence="3" id="KW-1185">Reference proteome</keyword>
<feature type="transmembrane region" description="Helical" evidence="1">
    <location>
        <begin position="87"/>
        <end position="110"/>
    </location>
</feature>
<feature type="transmembrane region" description="Helical" evidence="1">
    <location>
        <begin position="313"/>
        <end position="330"/>
    </location>
</feature>
<protein>
    <recommendedName>
        <fullName evidence="4">OpgC protein</fullName>
    </recommendedName>
</protein>
<feature type="transmembrane region" description="Helical" evidence="1">
    <location>
        <begin position="230"/>
        <end position="252"/>
    </location>
</feature>
<dbReference type="Proteomes" id="UP000553963">
    <property type="component" value="Unassembled WGS sequence"/>
</dbReference>
<name>A0A840AMJ6_9HYPH</name>
<feature type="transmembrane region" description="Helical" evidence="1">
    <location>
        <begin position="20"/>
        <end position="37"/>
    </location>
</feature>